<gene>
    <name evidence="4" type="ordered locus">YG5714_0854</name>
</gene>
<dbReference type="KEGG" id="siy:YG5714_0854"/>
<evidence type="ECO:0000256" key="2">
    <source>
        <dbReference type="SAM" id="Phobius"/>
    </source>
</evidence>
<keyword evidence="2" id="KW-1133">Transmembrane helix</keyword>
<protein>
    <submittedName>
        <fullName evidence="4">Amidohydrolase 2</fullName>
    </submittedName>
</protein>
<keyword evidence="4" id="KW-0378">Hydrolase</keyword>
<dbReference type="GO" id="GO:0016831">
    <property type="term" value="F:carboxy-lyase activity"/>
    <property type="evidence" value="ECO:0007669"/>
    <property type="project" value="InterPro"/>
</dbReference>
<evidence type="ECO:0000313" key="4">
    <source>
        <dbReference type="EMBL" id="ACP45134.1"/>
    </source>
</evidence>
<dbReference type="Gene3D" id="3.20.20.140">
    <property type="entry name" value="Metal-dependent hydrolases"/>
    <property type="match status" value="1"/>
</dbReference>
<dbReference type="PANTHER" id="PTHR21240">
    <property type="entry name" value="2-AMINO-3-CARBOXYLMUCONATE-6-SEMIALDEHYDE DECARBOXYLASE"/>
    <property type="match status" value="1"/>
</dbReference>
<dbReference type="EMBL" id="CP001403">
    <property type="protein sequence ID" value="ACP45134.1"/>
    <property type="molecule type" value="Genomic_DNA"/>
</dbReference>
<dbReference type="Pfam" id="PF04909">
    <property type="entry name" value="Amidohydro_2"/>
    <property type="match status" value="1"/>
</dbReference>
<dbReference type="SUPFAM" id="SSF51556">
    <property type="entry name" value="Metallo-dependent hydrolases"/>
    <property type="match status" value="1"/>
</dbReference>
<feature type="domain" description="Amidohydrolase-related" evidence="3">
    <location>
        <begin position="120"/>
        <end position="315"/>
    </location>
</feature>
<organism evidence="4 5">
    <name type="scientific">Saccharolobus islandicus (strain Y.G.57.14 / Yellowstone #1)</name>
    <name type="common">Sulfolobus islandicus</name>
    <dbReference type="NCBI Taxonomy" id="439386"/>
    <lineage>
        <taxon>Archaea</taxon>
        <taxon>Thermoproteota</taxon>
        <taxon>Thermoprotei</taxon>
        <taxon>Sulfolobales</taxon>
        <taxon>Sulfolobaceae</taxon>
        <taxon>Saccharolobus</taxon>
    </lineage>
</organism>
<dbReference type="InterPro" id="IPR032465">
    <property type="entry name" value="ACMSD"/>
</dbReference>
<dbReference type="InterPro" id="IPR006680">
    <property type="entry name" value="Amidohydro-rel"/>
</dbReference>
<feature type="transmembrane region" description="Helical" evidence="2">
    <location>
        <begin position="31"/>
        <end position="50"/>
    </location>
</feature>
<name>C3NCQ6_SACI7</name>
<keyword evidence="1" id="KW-0456">Lyase</keyword>
<reference evidence="4 5" key="1">
    <citation type="journal article" date="2009" name="Proc. Natl. Acad. Sci. U.S.A.">
        <title>Biogeography of the Sulfolobus islandicus pan-genome.</title>
        <authorList>
            <person name="Reno M.L."/>
            <person name="Held N.L."/>
            <person name="Fields C.J."/>
            <person name="Burke P.V."/>
            <person name="Whitaker R.J."/>
        </authorList>
    </citation>
    <scope>NUCLEOTIDE SEQUENCE [LARGE SCALE GENOMIC DNA]</scope>
    <source>
        <strain evidence="5">Y.G.57.14 / Yellowstone #1</strain>
    </source>
</reference>
<dbReference type="FunFam" id="3.20.20.140:FF:000089">
    <property type="entry name" value="Amidohydrolase 2"/>
    <property type="match status" value="1"/>
</dbReference>
<dbReference type="CDD" id="cd01292">
    <property type="entry name" value="metallo-dependent_hydrolases"/>
    <property type="match status" value="1"/>
</dbReference>
<accession>C3NCQ6</accession>
<dbReference type="PANTHER" id="PTHR21240:SF19">
    <property type="entry name" value="CATALYTIC_ HYDROLASE"/>
    <property type="match status" value="1"/>
</dbReference>
<evidence type="ECO:0000259" key="3">
    <source>
        <dbReference type="Pfam" id="PF04909"/>
    </source>
</evidence>
<proteinExistence type="predicted"/>
<sequence length="316" mass="36757">MYKLNSNNLNIFLFSFIRLIFNNVGTSNFGIYMIIGVNIIYNLTFFIYMIKVIDVHVHYHIFARKIPDHCKEFLENVEGTKMSLKNDLIEIEKILMVPSHPCYTNECYDGFYIDYEERKKNPDIYAQWGEVNPLACNVKEELERQYSLGIVGIKLHPVHHGFKPNAYREEEGNLKQLLYIYEFAEDHDLPVLIHTGTSVGVDSRNKYADPILVDDVAKDFPRVKIILAHAGRPIWYTTAFQMAGFIKNIFLEISSIPPKNILKVLPRLYEISDKVLYGSDFLAFKGQDLAEYALQVYNVIKDEKIMRDNAKRILKI</sequence>
<dbReference type="GO" id="GO:0016787">
    <property type="term" value="F:hydrolase activity"/>
    <property type="evidence" value="ECO:0007669"/>
    <property type="project" value="UniProtKB-KW"/>
</dbReference>
<dbReference type="AlphaFoldDB" id="C3NCQ6"/>
<dbReference type="HOGENOM" id="CLU_044590_4_0_2"/>
<keyword evidence="2" id="KW-0812">Transmembrane</keyword>
<evidence type="ECO:0000313" key="5">
    <source>
        <dbReference type="Proteomes" id="UP000002308"/>
    </source>
</evidence>
<dbReference type="InterPro" id="IPR032466">
    <property type="entry name" value="Metal_Hydrolase"/>
</dbReference>
<keyword evidence="2" id="KW-0472">Membrane</keyword>
<evidence type="ECO:0000256" key="1">
    <source>
        <dbReference type="ARBA" id="ARBA00023239"/>
    </source>
</evidence>
<dbReference type="Proteomes" id="UP000002308">
    <property type="component" value="Chromosome"/>
</dbReference>